<reference evidence="2 3" key="1">
    <citation type="submission" date="2020-02" db="EMBL/GenBank/DDBJ databases">
        <title>Whole-genome analyses of novel actinobacteria.</title>
        <authorList>
            <person name="Sahin N."/>
            <person name="Tokatli A."/>
        </authorList>
    </citation>
    <scope>NUCLEOTIDE SEQUENCE [LARGE SCALE GENOMIC DNA]</scope>
    <source>
        <strain evidence="2 3">YC504</strain>
    </source>
</reference>
<feature type="transmembrane region" description="Helical" evidence="1">
    <location>
        <begin position="16"/>
        <end position="35"/>
    </location>
</feature>
<dbReference type="EMBL" id="JAAKZW010000374">
    <property type="protein sequence ID" value="NGO81661.1"/>
    <property type="molecule type" value="Genomic_DNA"/>
</dbReference>
<evidence type="ECO:0000256" key="1">
    <source>
        <dbReference type="SAM" id="Phobius"/>
    </source>
</evidence>
<dbReference type="Proteomes" id="UP000481109">
    <property type="component" value="Unassembled WGS sequence"/>
</dbReference>
<name>A0A6G4XYI8_9ACTN</name>
<organism evidence="2 3">
    <name type="scientific">Streptomyces mesophilus</name>
    <dbReference type="NCBI Taxonomy" id="1775132"/>
    <lineage>
        <taxon>Bacteria</taxon>
        <taxon>Bacillati</taxon>
        <taxon>Actinomycetota</taxon>
        <taxon>Actinomycetes</taxon>
        <taxon>Kitasatosporales</taxon>
        <taxon>Streptomycetaceae</taxon>
        <taxon>Streptomyces</taxon>
    </lineage>
</organism>
<keyword evidence="3" id="KW-1185">Reference proteome</keyword>
<keyword evidence="1" id="KW-0472">Membrane</keyword>
<evidence type="ECO:0000313" key="3">
    <source>
        <dbReference type="Proteomes" id="UP000481109"/>
    </source>
</evidence>
<protein>
    <submittedName>
        <fullName evidence="2">Uncharacterized protein</fullName>
    </submittedName>
</protein>
<keyword evidence="1" id="KW-1133">Transmembrane helix</keyword>
<gene>
    <name evidence="2" type="ORF">G6045_39330</name>
</gene>
<dbReference type="AlphaFoldDB" id="A0A6G4XYI8"/>
<feature type="transmembrane region" description="Helical" evidence="1">
    <location>
        <begin position="41"/>
        <end position="64"/>
    </location>
</feature>
<evidence type="ECO:0000313" key="2">
    <source>
        <dbReference type="EMBL" id="NGO81661.1"/>
    </source>
</evidence>
<accession>A0A6G4XYI8</accession>
<dbReference type="RefSeq" id="WP_165337045.1">
    <property type="nucleotide sequence ID" value="NZ_JAAKZW010000374.1"/>
</dbReference>
<comment type="caution">
    <text evidence="2">The sequence shown here is derived from an EMBL/GenBank/DDBJ whole genome shotgun (WGS) entry which is preliminary data.</text>
</comment>
<sequence length="125" mass="13734">MPAKKVRSRKIQAEDISSAGIASLVVTAGFNLGANTWPGKLLIWSSIFIVLLLPPLVAAALNVIDDALKYWQWKSLRNSLEKILHKTADPVARAKLEEDIKKADQELSTTTLETMRGIHAEEAEG</sequence>
<keyword evidence="1" id="KW-0812">Transmembrane</keyword>
<proteinExistence type="predicted"/>